<protein>
    <recommendedName>
        <fullName evidence="1">Muscarinic acetylcholine receptor M2</fullName>
    </recommendedName>
</protein>
<comment type="subcellular location">
    <subcellularLocation>
        <location evidence="13">Postsynaptic cell membrane</location>
        <topology evidence="13">Multi-pass membrane protein</topology>
    </subcellularLocation>
</comment>
<dbReference type="GO" id="GO:0045211">
    <property type="term" value="C:postsynaptic membrane"/>
    <property type="evidence" value="ECO:0007669"/>
    <property type="project" value="UniProtKB-SubCell"/>
</dbReference>
<sequence length="244" mass="27413">MADKKESESSKRTVSHSAAKGKIMEPNNNNFSNALDGLPEVKMQNSKMTGEIITDNCGQEEELPIESTYPSVSQSKQKKQLPIQESTPTTQTCFRMDNSKHSCMKIVSKFKKNNHCDTTTRMVPVIRGKGGNDGEIRVDNKIITVTEIPAKKKKGAVSREQKVTQTVLAILLAFIITWSPYNVLVLIDTFCSTCVPNTVWIIGYWIFYINSTVNPACYALCNPTFKKTFKRLLLCQYKNISATR</sequence>
<dbReference type="GO" id="GO:0006940">
    <property type="term" value="P:regulation of smooth muscle contraction"/>
    <property type="evidence" value="ECO:0007669"/>
    <property type="project" value="TreeGrafter"/>
</dbReference>
<keyword evidence="2" id="KW-1003">Cell membrane</keyword>
<dbReference type="OrthoDB" id="10071887at2759"/>
<evidence type="ECO:0000256" key="1">
    <source>
        <dbReference type="ARBA" id="ARBA00021401"/>
    </source>
</evidence>
<name>A0A401QHV0_SCYTO</name>
<keyword evidence="11" id="KW-0807">Transducer</keyword>
<reference evidence="17 18" key="1">
    <citation type="journal article" date="2018" name="Nat. Ecol. Evol.">
        <title>Shark genomes provide insights into elasmobranch evolution and the origin of vertebrates.</title>
        <authorList>
            <person name="Hara Y"/>
            <person name="Yamaguchi K"/>
            <person name="Onimaru K"/>
            <person name="Kadota M"/>
            <person name="Koyanagi M"/>
            <person name="Keeley SD"/>
            <person name="Tatsumi K"/>
            <person name="Tanaka K"/>
            <person name="Motone F"/>
            <person name="Kageyama Y"/>
            <person name="Nozu R"/>
            <person name="Adachi N"/>
            <person name="Nishimura O"/>
            <person name="Nakagawa R"/>
            <person name="Tanegashima C"/>
            <person name="Kiyatake I"/>
            <person name="Matsumoto R"/>
            <person name="Murakumo K"/>
            <person name="Nishida K"/>
            <person name="Terakita A"/>
            <person name="Kuratani S"/>
            <person name="Sato K"/>
            <person name="Hyodo S Kuraku.S."/>
        </authorList>
    </citation>
    <scope>NUCLEOTIDE SEQUENCE [LARGE SCALE GENOMIC DNA]</scope>
</reference>
<dbReference type="GO" id="GO:0007197">
    <property type="term" value="P:adenylate cyclase-inhibiting G protein-coupled acetylcholine receptor signaling pathway"/>
    <property type="evidence" value="ECO:0007669"/>
    <property type="project" value="TreeGrafter"/>
</dbReference>
<dbReference type="GO" id="GO:0007187">
    <property type="term" value="P:G protein-coupled receptor signaling pathway, coupled to cyclic nucleotide second messenger"/>
    <property type="evidence" value="ECO:0007669"/>
    <property type="project" value="TreeGrafter"/>
</dbReference>
<evidence type="ECO:0000313" key="18">
    <source>
        <dbReference type="Proteomes" id="UP000288216"/>
    </source>
</evidence>
<evidence type="ECO:0000256" key="13">
    <source>
        <dbReference type="ARBA" id="ARBA00034104"/>
    </source>
</evidence>
<keyword evidence="7" id="KW-0297">G-protein coupled receptor</keyword>
<evidence type="ECO:0000256" key="9">
    <source>
        <dbReference type="ARBA" id="ARBA00023157"/>
    </source>
</evidence>
<evidence type="ECO:0000256" key="14">
    <source>
        <dbReference type="SAM" id="MobiDB-lite"/>
    </source>
</evidence>
<dbReference type="PRINTS" id="PR00539">
    <property type="entry name" value="MUSCRINICM2R"/>
</dbReference>
<dbReference type="InterPro" id="IPR017452">
    <property type="entry name" value="GPCR_Rhodpsn_7TM"/>
</dbReference>
<feature type="transmembrane region" description="Helical" evidence="15">
    <location>
        <begin position="163"/>
        <end position="181"/>
    </location>
</feature>
<evidence type="ECO:0000256" key="3">
    <source>
        <dbReference type="ARBA" id="ARBA00022553"/>
    </source>
</evidence>
<dbReference type="EMBL" id="BFAA01116569">
    <property type="protein sequence ID" value="GCB84954.1"/>
    <property type="molecule type" value="Genomic_DNA"/>
</dbReference>
<evidence type="ECO:0000256" key="8">
    <source>
        <dbReference type="ARBA" id="ARBA00023136"/>
    </source>
</evidence>
<dbReference type="AlphaFoldDB" id="A0A401QHV0"/>
<dbReference type="GO" id="GO:0004993">
    <property type="term" value="F:G protein-coupled serotonin receptor activity"/>
    <property type="evidence" value="ECO:0007669"/>
    <property type="project" value="TreeGrafter"/>
</dbReference>
<proteinExistence type="predicted"/>
<evidence type="ECO:0000256" key="15">
    <source>
        <dbReference type="SAM" id="Phobius"/>
    </source>
</evidence>
<keyword evidence="4 15" id="KW-0812">Transmembrane</keyword>
<keyword evidence="18" id="KW-1185">Reference proteome</keyword>
<feature type="region of interest" description="Disordered" evidence="14">
    <location>
        <begin position="1"/>
        <end position="36"/>
    </location>
</feature>
<keyword evidence="10" id="KW-0675">Receptor</keyword>
<evidence type="ECO:0000256" key="5">
    <source>
        <dbReference type="ARBA" id="ARBA00022989"/>
    </source>
</evidence>
<evidence type="ECO:0000256" key="11">
    <source>
        <dbReference type="ARBA" id="ARBA00023224"/>
    </source>
</evidence>
<dbReference type="PRINTS" id="PR00243">
    <property type="entry name" value="MUSCARINICR"/>
</dbReference>
<dbReference type="Proteomes" id="UP000288216">
    <property type="component" value="Unassembled WGS sequence"/>
</dbReference>
<dbReference type="PANTHER" id="PTHR24247">
    <property type="entry name" value="5-HYDROXYTRYPTAMINE RECEPTOR"/>
    <property type="match status" value="1"/>
</dbReference>
<evidence type="ECO:0000256" key="12">
    <source>
        <dbReference type="ARBA" id="ARBA00023257"/>
    </source>
</evidence>
<keyword evidence="9" id="KW-1015">Disulfide bond</keyword>
<accession>A0A401QHV0</accession>
<feature type="transmembrane region" description="Helical" evidence="15">
    <location>
        <begin position="201"/>
        <end position="221"/>
    </location>
</feature>
<evidence type="ECO:0000256" key="2">
    <source>
        <dbReference type="ARBA" id="ARBA00022475"/>
    </source>
</evidence>
<dbReference type="InterPro" id="IPR000995">
    <property type="entry name" value="Musac_Ach_rcpt"/>
</dbReference>
<evidence type="ECO:0000256" key="7">
    <source>
        <dbReference type="ARBA" id="ARBA00023040"/>
    </source>
</evidence>
<dbReference type="PANTHER" id="PTHR24247:SF207">
    <property type="entry name" value="MUSCARINIC ACETYLCHOLINE RECEPTOR M2"/>
    <property type="match status" value="1"/>
</dbReference>
<dbReference type="STRING" id="75743.A0A401QHV0"/>
<dbReference type="InterPro" id="IPR000276">
    <property type="entry name" value="GPCR_Rhodpsn"/>
</dbReference>
<evidence type="ECO:0000256" key="4">
    <source>
        <dbReference type="ARBA" id="ARBA00022692"/>
    </source>
</evidence>
<feature type="compositionally biased region" description="Basic and acidic residues" evidence="14">
    <location>
        <begin position="1"/>
        <end position="11"/>
    </location>
</feature>
<dbReference type="InterPro" id="IPR001065">
    <property type="entry name" value="Musac_Ach_M2_rcpt"/>
</dbReference>
<dbReference type="GO" id="GO:0030425">
    <property type="term" value="C:dendrite"/>
    <property type="evidence" value="ECO:0007669"/>
    <property type="project" value="TreeGrafter"/>
</dbReference>
<keyword evidence="8 15" id="KW-0472">Membrane</keyword>
<evidence type="ECO:0000259" key="16">
    <source>
        <dbReference type="PROSITE" id="PS50262"/>
    </source>
</evidence>
<comment type="caution">
    <text evidence="17">The sequence shown here is derived from an EMBL/GenBank/DDBJ whole genome shotgun (WGS) entry which is preliminary data.</text>
</comment>
<organism evidence="17 18">
    <name type="scientific">Scyliorhinus torazame</name>
    <name type="common">Cloudy catshark</name>
    <name type="synonym">Catulus torazame</name>
    <dbReference type="NCBI Taxonomy" id="75743"/>
    <lineage>
        <taxon>Eukaryota</taxon>
        <taxon>Metazoa</taxon>
        <taxon>Chordata</taxon>
        <taxon>Craniata</taxon>
        <taxon>Vertebrata</taxon>
        <taxon>Chondrichthyes</taxon>
        <taxon>Elasmobranchii</taxon>
        <taxon>Galeomorphii</taxon>
        <taxon>Galeoidea</taxon>
        <taxon>Carcharhiniformes</taxon>
        <taxon>Scyliorhinidae</taxon>
        <taxon>Scyliorhinus</taxon>
    </lineage>
</organism>
<keyword evidence="12" id="KW-0628">Postsynaptic cell membrane</keyword>
<dbReference type="PROSITE" id="PS50262">
    <property type="entry name" value="G_PROTEIN_RECEP_F1_2"/>
    <property type="match status" value="1"/>
</dbReference>
<evidence type="ECO:0000313" key="17">
    <source>
        <dbReference type="EMBL" id="GCB84954.1"/>
    </source>
</evidence>
<dbReference type="SUPFAM" id="SSF81321">
    <property type="entry name" value="Family A G protein-coupled receptor-like"/>
    <property type="match status" value="1"/>
</dbReference>
<keyword evidence="6" id="KW-0770">Synapse</keyword>
<evidence type="ECO:0000256" key="6">
    <source>
        <dbReference type="ARBA" id="ARBA00023018"/>
    </source>
</evidence>
<keyword evidence="5 15" id="KW-1133">Transmembrane helix</keyword>
<dbReference type="FunFam" id="1.20.1070.10:FF:000041">
    <property type="entry name" value="Muscarinic acetylcholine receptor"/>
    <property type="match status" value="1"/>
</dbReference>
<evidence type="ECO:0000256" key="10">
    <source>
        <dbReference type="ARBA" id="ARBA00023170"/>
    </source>
</evidence>
<dbReference type="GO" id="GO:0016907">
    <property type="term" value="F:G protein-coupled acetylcholine receptor activity"/>
    <property type="evidence" value="ECO:0007669"/>
    <property type="project" value="InterPro"/>
</dbReference>
<dbReference type="Gene3D" id="1.20.1070.10">
    <property type="entry name" value="Rhodopsin 7-helix transmembrane proteins"/>
    <property type="match status" value="1"/>
</dbReference>
<dbReference type="GO" id="GO:0008016">
    <property type="term" value="P:regulation of heart contraction"/>
    <property type="evidence" value="ECO:0007669"/>
    <property type="project" value="InterPro"/>
</dbReference>
<dbReference type="Pfam" id="PF00001">
    <property type="entry name" value="7tm_1"/>
    <property type="match status" value="1"/>
</dbReference>
<gene>
    <name evidence="17" type="ORF">scyTo_0025677</name>
</gene>
<keyword evidence="3" id="KW-0597">Phosphoprotein</keyword>
<feature type="domain" description="G-protein coupled receptors family 1 profile" evidence="16">
    <location>
        <begin position="158"/>
        <end position="218"/>
    </location>
</feature>
<dbReference type="PRINTS" id="PR00237">
    <property type="entry name" value="GPCRRHODOPSN"/>
</dbReference>